<evidence type="ECO:0000256" key="1">
    <source>
        <dbReference type="ARBA" id="ARBA00012528"/>
    </source>
</evidence>
<feature type="domain" description="Response regulatory" evidence="4">
    <location>
        <begin position="4"/>
        <end position="119"/>
    </location>
</feature>
<dbReference type="OrthoDB" id="9812260at2"/>
<dbReference type="GO" id="GO:0052621">
    <property type="term" value="F:diguanylate cyclase activity"/>
    <property type="evidence" value="ECO:0007669"/>
    <property type="project" value="UniProtKB-EC"/>
</dbReference>
<gene>
    <name evidence="6" type="primary">pleD</name>
    <name evidence="6" type="ORF">ALP8811_00973</name>
</gene>
<dbReference type="Gene3D" id="3.40.50.2300">
    <property type="match status" value="1"/>
</dbReference>
<dbReference type="Pfam" id="PF00072">
    <property type="entry name" value="Response_reg"/>
    <property type="match status" value="1"/>
</dbReference>
<dbReference type="FunFam" id="3.30.70.270:FF:000001">
    <property type="entry name" value="Diguanylate cyclase domain protein"/>
    <property type="match status" value="1"/>
</dbReference>
<keyword evidence="7" id="KW-1185">Reference proteome</keyword>
<proteinExistence type="predicted"/>
<organism evidence="6 7">
    <name type="scientific">Aliiroseovarius pelagivivens</name>
    <dbReference type="NCBI Taxonomy" id="1639690"/>
    <lineage>
        <taxon>Bacteria</taxon>
        <taxon>Pseudomonadati</taxon>
        <taxon>Pseudomonadota</taxon>
        <taxon>Alphaproteobacteria</taxon>
        <taxon>Rhodobacterales</taxon>
        <taxon>Paracoccaceae</taxon>
        <taxon>Aliiroseovarius</taxon>
    </lineage>
</organism>
<dbReference type="GO" id="GO:0000160">
    <property type="term" value="P:phosphorelay signal transduction system"/>
    <property type="evidence" value="ECO:0007669"/>
    <property type="project" value="InterPro"/>
</dbReference>
<reference evidence="7" key="1">
    <citation type="submission" date="2018-03" db="EMBL/GenBank/DDBJ databases">
        <authorList>
            <person name="Rodrigo-Torres L."/>
            <person name="Arahal R. D."/>
            <person name="Lucena T."/>
        </authorList>
    </citation>
    <scope>NUCLEOTIDE SEQUENCE [LARGE SCALE GENOMIC DNA]</scope>
    <source>
        <strain evidence="7">CECT 8811</strain>
    </source>
</reference>
<dbReference type="Gene3D" id="3.30.70.270">
    <property type="match status" value="1"/>
</dbReference>
<evidence type="ECO:0000313" key="7">
    <source>
        <dbReference type="Proteomes" id="UP000244911"/>
    </source>
</evidence>
<dbReference type="RefSeq" id="WP_108856028.1">
    <property type="nucleotide sequence ID" value="NZ_OMOI01000001.1"/>
</dbReference>
<dbReference type="GO" id="GO:0043709">
    <property type="term" value="P:cell adhesion involved in single-species biofilm formation"/>
    <property type="evidence" value="ECO:0007669"/>
    <property type="project" value="TreeGrafter"/>
</dbReference>
<dbReference type="InterPro" id="IPR000160">
    <property type="entry name" value="GGDEF_dom"/>
</dbReference>
<dbReference type="Pfam" id="PF00990">
    <property type="entry name" value="GGDEF"/>
    <property type="match status" value="1"/>
</dbReference>
<dbReference type="SMART" id="SM00267">
    <property type="entry name" value="GGDEF"/>
    <property type="match status" value="1"/>
</dbReference>
<dbReference type="GO" id="GO:1902201">
    <property type="term" value="P:negative regulation of bacterial-type flagellum-dependent cell motility"/>
    <property type="evidence" value="ECO:0007669"/>
    <property type="project" value="TreeGrafter"/>
</dbReference>
<dbReference type="PANTHER" id="PTHR45138:SF9">
    <property type="entry name" value="DIGUANYLATE CYCLASE DGCM-RELATED"/>
    <property type="match status" value="1"/>
</dbReference>
<dbReference type="EC" id="2.7.7.65" evidence="1"/>
<dbReference type="NCBIfam" id="TIGR00254">
    <property type="entry name" value="GGDEF"/>
    <property type="match status" value="1"/>
</dbReference>
<dbReference type="PANTHER" id="PTHR45138">
    <property type="entry name" value="REGULATORY COMPONENTS OF SENSORY TRANSDUCTION SYSTEM"/>
    <property type="match status" value="1"/>
</dbReference>
<dbReference type="GO" id="GO:0005886">
    <property type="term" value="C:plasma membrane"/>
    <property type="evidence" value="ECO:0007669"/>
    <property type="project" value="TreeGrafter"/>
</dbReference>
<feature type="domain" description="GGDEF" evidence="5">
    <location>
        <begin position="321"/>
        <end position="459"/>
    </location>
</feature>
<dbReference type="SUPFAM" id="SSF52172">
    <property type="entry name" value="CheY-like"/>
    <property type="match status" value="2"/>
</dbReference>
<dbReference type="PROSITE" id="PS50887">
    <property type="entry name" value="GGDEF"/>
    <property type="match status" value="1"/>
</dbReference>
<dbReference type="InterPro" id="IPR011006">
    <property type="entry name" value="CheY-like_superfamily"/>
</dbReference>
<dbReference type="PROSITE" id="PS50110">
    <property type="entry name" value="RESPONSE_REGULATORY"/>
    <property type="match status" value="2"/>
</dbReference>
<dbReference type="SMART" id="SM00448">
    <property type="entry name" value="REC"/>
    <property type="match status" value="2"/>
</dbReference>
<evidence type="ECO:0000256" key="3">
    <source>
        <dbReference type="PROSITE-ProRule" id="PRU00169"/>
    </source>
</evidence>
<comment type="caution">
    <text evidence="3">Lacks conserved residue(s) required for the propagation of feature annotation.</text>
</comment>
<evidence type="ECO:0000256" key="2">
    <source>
        <dbReference type="ARBA" id="ARBA00034247"/>
    </source>
</evidence>
<dbReference type="CDD" id="cd01949">
    <property type="entry name" value="GGDEF"/>
    <property type="match status" value="1"/>
</dbReference>
<name>A0A2R8AIX0_9RHOB</name>
<protein>
    <recommendedName>
        <fullName evidence="1">diguanylate cyclase</fullName>
        <ecNumber evidence="1">2.7.7.65</ecNumber>
    </recommendedName>
</protein>
<evidence type="ECO:0000313" key="6">
    <source>
        <dbReference type="EMBL" id="SPF75978.1"/>
    </source>
</evidence>
<dbReference type="InterPro" id="IPR050469">
    <property type="entry name" value="Diguanylate_Cyclase"/>
</dbReference>
<dbReference type="EMBL" id="OMOI01000001">
    <property type="protein sequence ID" value="SPF75978.1"/>
    <property type="molecule type" value="Genomic_DNA"/>
</dbReference>
<dbReference type="Proteomes" id="UP000244911">
    <property type="component" value="Unassembled WGS sequence"/>
</dbReference>
<accession>A0A2R8AIX0</accession>
<dbReference type="InterPro" id="IPR001789">
    <property type="entry name" value="Sig_transdc_resp-reg_receiver"/>
</dbReference>
<sequence>MSGRILIADDLATNRIVLKVKLTVSGYDVIQVEQVDAVLETARRAQPDLIILGRGKAGQSLTICSALKNDPNLRAIPVILFADKDSQNARIAALHAGADDVYSSGVEESTLSAMVRNLIRTRGTYDEIMRHRDISVEFGCAEDAAQFVPAAHIALIAPEPEQGLLWRRKLGTELPHRLDVMTKSQALCDVNAVSNVPDAFVISASLAEETDGLRLVSELRSRIRTRNAIIVVIHDQDRPHDGAMALDLGANAILHCGFESTELALRLKSLLARKLELDALRNRFDYNLSLAAQDPLTGLHNRRYAQSYLNRLEQEAQTNGQPYAILFLDLDHFKSINDRFGHGVGDQVLIEVADRLRNNLREFDLLARFGGEEFMVALPDVSRKDVAAMAERLRRAIGDDPFSITETAFPINVTVSVGVAVWGDLRDDTRSARELTQAADQALYEAKSDGRNVVTFGRTAA</sequence>
<evidence type="ECO:0000259" key="4">
    <source>
        <dbReference type="PROSITE" id="PS50110"/>
    </source>
</evidence>
<dbReference type="InterPro" id="IPR029787">
    <property type="entry name" value="Nucleotide_cyclase"/>
</dbReference>
<evidence type="ECO:0000259" key="5">
    <source>
        <dbReference type="PROSITE" id="PS50887"/>
    </source>
</evidence>
<dbReference type="AlphaFoldDB" id="A0A2R8AIX0"/>
<dbReference type="SUPFAM" id="SSF55073">
    <property type="entry name" value="Nucleotide cyclase"/>
    <property type="match status" value="1"/>
</dbReference>
<feature type="domain" description="Response regulatory" evidence="4">
    <location>
        <begin position="152"/>
        <end position="271"/>
    </location>
</feature>
<comment type="catalytic activity">
    <reaction evidence="2">
        <text>2 GTP = 3',3'-c-di-GMP + 2 diphosphate</text>
        <dbReference type="Rhea" id="RHEA:24898"/>
        <dbReference type="ChEBI" id="CHEBI:33019"/>
        <dbReference type="ChEBI" id="CHEBI:37565"/>
        <dbReference type="ChEBI" id="CHEBI:58805"/>
        <dbReference type="EC" id="2.7.7.65"/>
    </reaction>
</comment>
<dbReference type="InterPro" id="IPR043128">
    <property type="entry name" value="Rev_trsase/Diguanyl_cyclase"/>
</dbReference>